<dbReference type="EMBL" id="KZ825067">
    <property type="protein sequence ID" value="RAH55916.1"/>
    <property type="molecule type" value="Genomic_DNA"/>
</dbReference>
<feature type="transmembrane region" description="Helical" evidence="7">
    <location>
        <begin position="385"/>
        <end position="403"/>
    </location>
</feature>
<evidence type="ECO:0000256" key="1">
    <source>
        <dbReference type="ARBA" id="ARBA00004651"/>
    </source>
</evidence>
<evidence type="ECO:0000313" key="9">
    <source>
        <dbReference type="Proteomes" id="UP000249526"/>
    </source>
</evidence>
<evidence type="ECO:0000256" key="4">
    <source>
        <dbReference type="ARBA" id="ARBA00022692"/>
    </source>
</evidence>
<feature type="transmembrane region" description="Helical" evidence="7">
    <location>
        <begin position="148"/>
        <end position="172"/>
    </location>
</feature>
<feature type="transmembrane region" description="Helical" evidence="7">
    <location>
        <begin position="6"/>
        <end position="27"/>
    </location>
</feature>
<feature type="transmembrane region" description="Helical" evidence="7">
    <location>
        <begin position="75"/>
        <end position="97"/>
    </location>
</feature>
<reference evidence="8 9" key="1">
    <citation type="submission" date="2018-02" db="EMBL/GenBank/DDBJ databases">
        <title>The genomes of Aspergillus section Nigri reveals drivers in fungal speciation.</title>
        <authorList>
            <consortium name="DOE Joint Genome Institute"/>
            <person name="Vesth T.C."/>
            <person name="Nybo J."/>
            <person name="Theobald S."/>
            <person name="Brandl J."/>
            <person name="Frisvad J.C."/>
            <person name="Nielsen K.F."/>
            <person name="Lyhne E.K."/>
            <person name="Kogle M.E."/>
            <person name="Kuo A."/>
            <person name="Riley R."/>
            <person name="Clum A."/>
            <person name="Nolan M."/>
            <person name="Lipzen A."/>
            <person name="Salamov A."/>
            <person name="Henrissat B."/>
            <person name="Wiebenga A."/>
            <person name="De vries R.P."/>
            <person name="Grigoriev I.V."/>
            <person name="Mortensen U.H."/>
            <person name="Andersen M.R."/>
            <person name="Baker S.E."/>
        </authorList>
    </citation>
    <scope>NUCLEOTIDE SEQUENCE [LARGE SCALE GENOMIC DNA]</scope>
    <source>
        <strain evidence="8 9">CBS 112811</strain>
    </source>
</reference>
<evidence type="ECO:0000256" key="2">
    <source>
        <dbReference type="ARBA" id="ARBA00022448"/>
    </source>
</evidence>
<comment type="subcellular location">
    <subcellularLocation>
        <location evidence="1">Cell membrane</location>
        <topology evidence="1">Multi-pass membrane protein</topology>
    </subcellularLocation>
</comment>
<evidence type="ECO:0000256" key="6">
    <source>
        <dbReference type="ARBA" id="ARBA00023136"/>
    </source>
</evidence>
<organism evidence="8 9">
    <name type="scientific">Aspergillus piperis CBS 112811</name>
    <dbReference type="NCBI Taxonomy" id="1448313"/>
    <lineage>
        <taxon>Eukaryota</taxon>
        <taxon>Fungi</taxon>
        <taxon>Dikarya</taxon>
        <taxon>Ascomycota</taxon>
        <taxon>Pezizomycotina</taxon>
        <taxon>Eurotiomycetes</taxon>
        <taxon>Eurotiomycetidae</taxon>
        <taxon>Eurotiales</taxon>
        <taxon>Aspergillaceae</taxon>
        <taxon>Aspergillus</taxon>
        <taxon>Aspergillus subgen. Circumdati</taxon>
    </lineage>
</organism>
<dbReference type="Proteomes" id="UP000249526">
    <property type="component" value="Unassembled WGS sequence"/>
</dbReference>
<dbReference type="InterPro" id="IPR052031">
    <property type="entry name" value="Membrane_Transporter-Flippase"/>
</dbReference>
<feature type="transmembrane region" description="Helical" evidence="7">
    <location>
        <begin position="117"/>
        <end position="136"/>
    </location>
</feature>
<feature type="transmembrane region" description="Helical" evidence="7">
    <location>
        <begin position="415"/>
        <end position="436"/>
    </location>
</feature>
<keyword evidence="4 7" id="KW-0812">Transmembrane</keyword>
<gene>
    <name evidence="8" type="ORF">BO85DRAFT_375910</name>
</gene>
<evidence type="ECO:0000256" key="3">
    <source>
        <dbReference type="ARBA" id="ARBA00022475"/>
    </source>
</evidence>
<accession>A0A8G1QWX6</accession>
<protein>
    <submittedName>
        <fullName evidence="8">Uncharacterized protein</fullName>
    </submittedName>
</protein>
<keyword evidence="2" id="KW-0813">Transport</keyword>
<keyword evidence="3" id="KW-1003">Cell membrane</keyword>
<dbReference type="RefSeq" id="XP_025513838.1">
    <property type="nucleotide sequence ID" value="XM_025656195.1"/>
</dbReference>
<evidence type="ECO:0000256" key="7">
    <source>
        <dbReference type="SAM" id="Phobius"/>
    </source>
</evidence>
<dbReference type="PANTHER" id="PTHR43549">
    <property type="entry name" value="MULTIDRUG RESISTANCE PROTEIN YPNP-RELATED"/>
    <property type="match status" value="1"/>
</dbReference>
<feature type="transmembrane region" description="Helical" evidence="7">
    <location>
        <begin position="242"/>
        <end position="262"/>
    </location>
</feature>
<dbReference type="PANTHER" id="PTHR43549:SF2">
    <property type="entry name" value="MULTIDRUG RESISTANCE PROTEIN NORM-RELATED"/>
    <property type="match status" value="1"/>
</dbReference>
<feature type="non-terminal residue" evidence="8">
    <location>
        <position position="451"/>
    </location>
</feature>
<keyword evidence="6 7" id="KW-0472">Membrane</keyword>
<keyword evidence="5 7" id="KW-1133">Transmembrane helix</keyword>
<evidence type="ECO:0000256" key="5">
    <source>
        <dbReference type="ARBA" id="ARBA00022989"/>
    </source>
</evidence>
<feature type="transmembrane region" description="Helical" evidence="7">
    <location>
        <begin position="313"/>
        <end position="335"/>
    </location>
</feature>
<proteinExistence type="predicted"/>
<keyword evidence="9" id="KW-1185">Reference proteome</keyword>
<name>A0A8G1QWX6_9EURO</name>
<dbReference type="AlphaFoldDB" id="A0A8G1QWX6"/>
<dbReference type="GeneID" id="37159597"/>
<evidence type="ECO:0000313" key="8">
    <source>
        <dbReference type="EMBL" id="RAH55916.1"/>
    </source>
</evidence>
<dbReference type="GO" id="GO:0005886">
    <property type="term" value="C:plasma membrane"/>
    <property type="evidence" value="ECO:0007669"/>
    <property type="project" value="UniProtKB-SubCell"/>
</dbReference>
<sequence length="451" mass="49736">SYTGSLLFNTGAFILPSIYGTLVKIWVANIDASLVVTTDVYTYIGTITEVINEGLPRAVWSTIADKEARTIEARLGLAHTLLIFQAFLGAILSIVFLGAAREFSSKFVPHEVQEASITYVRISAFSALSSAVEVAVSNATRALDKPDVSLVISSIKVVVNIILDLLVVSKFHVGGWVPTVNMQAGVRLACDMIAAFSGLSYFVMTTSRKRKAEAPSIRGFLVLFKPGSAVLIESAIRNALYLWLVSGVVAMSADYATAWGVFSTIRWGLIMVPVQATEASTLTFVGHEWGRLKQRTGSGRWSWASLYLVIRPALLSVIIVLIFEISLLLVMALYGCESFAYWLSRSVPVSKIVAHMWHTIDWCYVLYAVSTQLTAILLATRTSWYLAQSLISNIFYVLPWAIVCQTVDLDPRNAWTYHSLVFGGSLVFTFIEILIIDSVWVGRFRRGNLGF</sequence>
<feature type="transmembrane region" description="Helical" evidence="7">
    <location>
        <begin position="184"/>
        <end position="204"/>
    </location>
</feature>